<dbReference type="InterPro" id="IPR053136">
    <property type="entry name" value="UTP_pyrophosphatase-like"/>
</dbReference>
<evidence type="ECO:0000313" key="2">
    <source>
        <dbReference type="EMBL" id="VAW79797.1"/>
    </source>
</evidence>
<gene>
    <name evidence="2" type="ORF">MNBD_GAMMA12-57</name>
</gene>
<dbReference type="InterPro" id="IPR002725">
    <property type="entry name" value="YgjP-like_metallopeptidase"/>
</dbReference>
<accession>A0A3B0YWD4</accession>
<protein>
    <recommendedName>
        <fullName evidence="1">YgjP-like metallopeptidase domain-containing protein</fullName>
    </recommendedName>
</protein>
<organism evidence="2">
    <name type="scientific">hydrothermal vent metagenome</name>
    <dbReference type="NCBI Taxonomy" id="652676"/>
    <lineage>
        <taxon>unclassified sequences</taxon>
        <taxon>metagenomes</taxon>
        <taxon>ecological metagenomes</taxon>
    </lineage>
</organism>
<evidence type="ECO:0000259" key="1">
    <source>
        <dbReference type="Pfam" id="PF01863"/>
    </source>
</evidence>
<feature type="domain" description="YgjP-like metallopeptidase" evidence="1">
    <location>
        <begin position="25"/>
        <end position="240"/>
    </location>
</feature>
<dbReference type="CDD" id="cd07344">
    <property type="entry name" value="M48_yhfN_like"/>
    <property type="match status" value="1"/>
</dbReference>
<dbReference type="PANTHER" id="PTHR30399:SF1">
    <property type="entry name" value="UTP PYROPHOSPHATASE"/>
    <property type="match status" value="1"/>
</dbReference>
<reference evidence="2" key="1">
    <citation type="submission" date="2018-06" db="EMBL/GenBank/DDBJ databases">
        <authorList>
            <person name="Zhirakovskaya E."/>
        </authorList>
    </citation>
    <scope>NUCLEOTIDE SEQUENCE</scope>
</reference>
<dbReference type="Gene3D" id="3.30.2010.10">
    <property type="entry name" value="Metalloproteases ('zincins'), catalytic domain"/>
    <property type="match status" value="1"/>
</dbReference>
<proteinExistence type="predicted"/>
<dbReference type="PANTHER" id="PTHR30399">
    <property type="entry name" value="UNCHARACTERIZED PROTEIN YGJP"/>
    <property type="match status" value="1"/>
</dbReference>
<dbReference type="AlphaFoldDB" id="A0A3B0YWD4"/>
<sequence length="250" mass="29558">MSAVNEYNIQGIKVQYRIRVSSRARHAYLKLLEDGIVEAILPKKMSKRYVPDMLRENHQWIADAKEKLLVRQQNNPVRYEQFPDRINLRATGICWTISYLEKNLRPSANKCFTEIQTGVFPQLVIYEKDAKSVQVILQKWIRQQAKKVLLPWFDRVSQEIAVPYNKISIRAQKSRWGSCSRDSNINLNLALLFLSPTLVRYVFIHELCHTHHMNHSQNFWALVEKFEPNYKEYDKALNTHSEIVPLWIHL</sequence>
<dbReference type="EMBL" id="UOFL01000182">
    <property type="protein sequence ID" value="VAW79797.1"/>
    <property type="molecule type" value="Genomic_DNA"/>
</dbReference>
<name>A0A3B0YWD4_9ZZZZ</name>
<dbReference type="Pfam" id="PF01863">
    <property type="entry name" value="YgjP-like"/>
    <property type="match status" value="1"/>
</dbReference>